<proteinExistence type="predicted"/>
<dbReference type="AlphaFoldDB" id="A0A9P5XT94"/>
<accession>A0A9P5XT94</accession>
<dbReference type="OrthoDB" id="2932645at2759"/>
<evidence type="ECO:0000313" key="2">
    <source>
        <dbReference type="Proteomes" id="UP000807353"/>
    </source>
</evidence>
<sequence>MTMWSYVDNEKIDEVKNIRIHREVTTQYFSPNPLGKECVLATFEYRGTCRTYLLRNFAALIADECHISDCDLVSLLSVGHAVLQNIKTMQQIFIEEGYTRIKRSYFLLPGSPP</sequence>
<dbReference type="Proteomes" id="UP000807353">
    <property type="component" value="Unassembled WGS sequence"/>
</dbReference>
<name>A0A9P5XT94_9AGAR</name>
<comment type="caution">
    <text evidence="1">The sequence shown here is derived from an EMBL/GenBank/DDBJ whole genome shotgun (WGS) entry which is preliminary data.</text>
</comment>
<dbReference type="EMBL" id="MU150414">
    <property type="protein sequence ID" value="KAF9456604.1"/>
    <property type="molecule type" value="Genomic_DNA"/>
</dbReference>
<reference evidence="1" key="1">
    <citation type="submission" date="2020-11" db="EMBL/GenBank/DDBJ databases">
        <authorList>
            <consortium name="DOE Joint Genome Institute"/>
            <person name="Ahrendt S."/>
            <person name="Riley R."/>
            <person name="Andreopoulos W."/>
            <person name="Labutti K."/>
            <person name="Pangilinan J."/>
            <person name="Ruiz-Duenas F.J."/>
            <person name="Barrasa J.M."/>
            <person name="Sanchez-Garcia M."/>
            <person name="Camarero S."/>
            <person name="Miyauchi S."/>
            <person name="Serrano A."/>
            <person name="Linde D."/>
            <person name="Babiker R."/>
            <person name="Drula E."/>
            <person name="Ayuso-Fernandez I."/>
            <person name="Pacheco R."/>
            <person name="Padilla G."/>
            <person name="Ferreira P."/>
            <person name="Barriuso J."/>
            <person name="Kellner H."/>
            <person name="Castanera R."/>
            <person name="Alfaro M."/>
            <person name="Ramirez L."/>
            <person name="Pisabarro A.G."/>
            <person name="Kuo A."/>
            <person name="Tritt A."/>
            <person name="Lipzen A."/>
            <person name="He G."/>
            <person name="Yan M."/>
            <person name="Ng V."/>
            <person name="Cullen D."/>
            <person name="Martin F."/>
            <person name="Rosso M.-N."/>
            <person name="Henrissat B."/>
            <person name="Hibbett D."/>
            <person name="Martinez A.T."/>
            <person name="Grigoriev I.V."/>
        </authorList>
    </citation>
    <scope>NUCLEOTIDE SEQUENCE</scope>
    <source>
        <strain evidence="1">CBS 247.69</strain>
    </source>
</reference>
<protein>
    <submittedName>
        <fullName evidence="1">Uncharacterized protein</fullName>
    </submittedName>
</protein>
<gene>
    <name evidence="1" type="ORF">BDZ94DRAFT_337662</name>
</gene>
<keyword evidence="2" id="KW-1185">Reference proteome</keyword>
<evidence type="ECO:0000313" key="1">
    <source>
        <dbReference type="EMBL" id="KAF9456604.1"/>
    </source>
</evidence>
<organism evidence="1 2">
    <name type="scientific">Collybia nuda</name>
    <dbReference type="NCBI Taxonomy" id="64659"/>
    <lineage>
        <taxon>Eukaryota</taxon>
        <taxon>Fungi</taxon>
        <taxon>Dikarya</taxon>
        <taxon>Basidiomycota</taxon>
        <taxon>Agaricomycotina</taxon>
        <taxon>Agaricomycetes</taxon>
        <taxon>Agaricomycetidae</taxon>
        <taxon>Agaricales</taxon>
        <taxon>Tricholomatineae</taxon>
        <taxon>Clitocybaceae</taxon>
        <taxon>Collybia</taxon>
    </lineage>
</organism>